<reference evidence="1 2" key="1">
    <citation type="submission" date="2018-06" db="EMBL/GenBank/DDBJ databases">
        <title>Mucibacter soli gen. nov., sp. nov., a new member of the family Chitinophagaceae producing mucin.</title>
        <authorList>
            <person name="Kim M.-K."/>
            <person name="Park S."/>
            <person name="Kim T.-S."/>
            <person name="Joung Y."/>
            <person name="Han J.-H."/>
            <person name="Kim S.B."/>
        </authorList>
    </citation>
    <scope>NUCLEOTIDE SEQUENCE [LARGE SCALE GENOMIC DNA]</scope>
    <source>
        <strain evidence="1 2">R1-15</strain>
    </source>
</reference>
<proteinExistence type="predicted"/>
<protein>
    <submittedName>
        <fullName evidence="1">Uncharacterized protein</fullName>
    </submittedName>
</protein>
<comment type="caution">
    <text evidence="1">The sequence shown here is derived from an EMBL/GenBank/DDBJ whole genome shotgun (WGS) entry which is preliminary data.</text>
</comment>
<name>A0A2W2AAV3_9BACT</name>
<evidence type="ECO:0000313" key="1">
    <source>
        <dbReference type="EMBL" id="PZF72411.1"/>
    </source>
</evidence>
<evidence type="ECO:0000313" key="2">
    <source>
        <dbReference type="Proteomes" id="UP000248745"/>
    </source>
</evidence>
<organism evidence="1 2">
    <name type="scientific">Taibaiella soli</name>
    <dbReference type="NCBI Taxonomy" id="1649169"/>
    <lineage>
        <taxon>Bacteria</taxon>
        <taxon>Pseudomonadati</taxon>
        <taxon>Bacteroidota</taxon>
        <taxon>Chitinophagia</taxon>
        <taxon>Chitinophagales</taxon>
        <taxon>Chitinophagaceae</taxon>
        <taxon>Taibaiella</taxon>
    </lineage>
</organism>
<dbReference type="EMBL" id="QKTW01000018">
    <property type="protein sequence ID" value="PZF72411.1"/>
    <property type="molecule type" value="Genomic_DNA"/>
</dbReference>
<keyword evidence="2" id="KW-1185">Reference proteome</keyword>
<sequence>MGWTTGCNVINPEEKIPNYIHIDSFTYEAPSYSSYGSASHKITNVWIYFNNNPVGVFDLPCTIPVIVDQPGTLTVVPGIDYNGMKSGEVTYPFYASDSVHLTPNPGVVQNFAPKTGYIATSKMLWTEDFELGNSFSKFNGDTSLVRTSDPDKVFEKKYSGYVYLDTAFEVSENISSNSATFKPVIGSTVYIELDYKSTAPLQVGLETDFTNADPHYEYIGGFNPHPDSWNHVYIDATDFINAYEGYQYRVVVGTGLPDGTQNQGWILIDNIKIISYK</sequence>
<accession>A0A2W2AAV3</accession>
<gene>
    <name evidence="1" type="ORF">DN068_13745</name>
</gene>
<dbReference type="AlphaFoldDB" id="A0A2W2AAV3"/>
<dbReference type="Proteomes" id="UP000248745">
    <property type="component" value="Unassembled WGS sequence"/>
</dbReference>